<evidence type="ECO:0000313" key="2">
    <source>
        <dbReference type="Proteomes" id="UP000606974"/>
    </source>
</evidence>
<keyword evidence="2" id="KW-1185">Reference proteome</keyword>
<accession>A0A8H7AMQ2</accession>
<dbReference type="PANTHER" id="PTHR40129">
    <property type="entry name" value="KETOPANTOATE REDUCTASE N-TERMINAL DOMAIN-CONTAINING PROTEIN"/>
    <property type="match status" value="1"/>
</dbReference>
<dbReference type="AlphaFoldDB" id="A0A8H7AMQ2"/>
<protein>
    <submittedName>
        <fullName evidence="1">Uncharacterized protein</fullName>
    </submittedName>
</protein>
<proteinExistence type="predicted"/>
<dbReference type="OrthoDB" id="674948at2759"/>
<evidence type="ECO:0000313" key="1">
    <source>
        <dbReference type="EMBL" id="KAF7512055.1"/>
    </source>
</evidence>
<dbReference type="Gene3D" id="3.40.50.720">
    <property type="entry name" value="NAD(P)-binding Rossmann-like Domain"/>
    <property type="match status" value="1"/>
</dbReference>
<reference evidence="1" key="1">
    <citation type="submission" date="2020-02" db="EMBL/GenBank/DDBJ databases">
        <authorList>
            <person name="Palmer J.M."/>
        </authorList>
    </citation>
    <scope>NUCLEOTIDE SEQUENCE</scope>
    <source>
        <strain evidence="1">EPUS1.4</strain>
        <tissue evidence="1">Thallus</tissue>
    </source>
</reference>
<gene>
    <name evidence="1" type="ORF">GJ744_002768</name>
</gene>
<comment type="caution">
    <text evidence="1">The sequence shown here is derived from an EMBL/GenBank/DDBJ whole genome shotgun (WGS) entry which is preliminary data.</text>
</comment>
<dbReference type="EMBL" id="JAACFV010000015">
    <property type="protein sequence ID" value="KAF7512055.1"/>
    <property type="molecule type" value="Genomic_DNA"/>
</dbReference>
<organism evidence="1 2">
    <name type="scientific">Endocarpon pusillum</name>
    <dbReference type="NCBI Taxonomy" id="364733"/>
    <lineage>
        <taxon>Eukaryota</taxon>
        <taxon>Fungi</taxon>
        <taxon>Dikarya</taxon>
        <taxon>Ascomycota</taxon>
        <taxon>Pezizomycotina</taxon>
        <taxon>Eurotiomycetes</taxon>
        <taxon>Chaetothyriomycetidae</taxon>
        <taxon>Verrucariales</taxon>
        <taxon>Verrucariaceae</taxon>
        <taxon>Endocarpon</taxon>
    </lineage>
</organism>
<name>A0A8H7AMQ2_9EURO</name>
<dbReference type="PANTHER" id="PTHR40129:SF2">
    <property type="entry name" value="KETOPANTOATE REDUCTASE N-TERMINAL DOMAIN-CONTAINING PROTEIN"/>
    <property type="match status" value="1"/>
</dbReference>
<dbReference type="Proteomes" id="UP000606974">
    <property type="component" value="Unassembled WGS sequence"/>
</dbReference>
<sequence>MVQVRFESELLILGAGWTSTFLIPLLRDEKVGYAATSTTGRSGTIKFIFEPDAIDSTAFKVLPEARTILVTFPLRGTGQSQKLVDLYHQTHTSRPHYIQLGFTGIWRGDGQALWLDRHSPYDTTNERAMAEDELMQNGGCVLNLAGLWGGERSAQRFVRRAAFTKEKLKGKGSLHLIHGRDVARAIYAVHRAWPGASRWMLTDRFVHDWWALLAEWGSAGAVEGEEDATGEALVWVRELMEEEGVKALPRSVEKMGRAYDSTEFWNKSNLSPVRARL</sequence>